<dbReference type="EMBL" id="NQOU01000004">
    <property type="protein sequence ID" value="RII82402.1"/>
    <property type="molecule type" value="Genomic_DNA"/>
</dbReference>
<keyword evidence="4" id="KW-1185">Reference proteome</keyword>
<proteinExistence type="predicted"/>
<dbReference type="AlphaFoldDB" id="A0A3A1Z1W0"/>
<dbReference type="Proteomes" id="UP000266483">
    <property type="component" value="Unassembled WGS sequence"/>
</dbReference>
<dbReference type="EMBL" id="NQYH01000001">
    <property type="protein sequence ID" value="RIY42387.1"/>
    <property type="molecule type" value="Genomic_DNA"/>
</dbReference>
<comment type="caution">
    <text evidence="2">The sequence shown here is derived from an EMBL/GenBank/DDBJ whole genome shotgun (WGS) entry which is preliminary data.</text>
</comment>
<evidence type="ECO:0000313" key="4">
    <source>
        <dbReference type="Proteomes" id="UP000266483"/>
    </source>
</evidence>
<dbReference type="RefSeq" id="WP_114420389.1">
    <property type="nucleotide sequence ID" value="NZ_CP170494.1"/>
</dbReference>
<evidence type="ECO:0000313" key="2">
    <source>
        <dbReference type="EMBL" id="RIY42387.1"/>
    </source>
</evidence>
<dbReference type="InterPro" id="IPR008514">
    <property type="entry name" value="T6SS_Hcp"/>
</dbReference>
<gene>
    <name evidence="1" type="ORF">CJO09_10915</name>
    <name evidence="2" type="ORF">CJP73_02860</name>
</gene>
<reference evidence="3 4" key="1">
    <citation type="submission" date="2017-08" db="EMBL/GenBank/DDBJ databases">
        <title>Pusillimonas indicus sp. nov., a member of the family Alcaligenaceae isolated from surface seawater.</title>
        <authorList>
            <person name="Li J."/>
        </authorList>
    </citation>
    <scope>NUCLEOTIDE SEQUENCE [LARGE SCALE GENOMIC DNA]</scope>
    <source>
        <strain evidence="1 4">17-4A</strain>
        <strain evidence="2 3">L52-1-41</strain>
    </source>
</reference>
<dbReference type="OrthoDB" id="5674026at2"/>
<name>A0A3A1Z1W0_9BURK</name>
<dbReference type="Proteomes" id="UP000266206">
    <property type="component" value="Unassembled WGS sequence"/>
</dbReference>
<accession>A0A3A1Z1W0</accession>
<organism evidence="2 3">
    <name type="scientific">Neopusillimonas maritima</name>
    <dbReference type="NCBI Taxonomy" id="2026239"/>
    <lineage>
        <taxon>Bacteria</taxon>
        <taxon>Pseudomonadati</taxon>
        <taxon>Pseudomonadota</taxon>
        <taxon>Betaproteobacteria</taxon>
        <taxon>Burkholderiales</taxon>
        <taxon>Alcaligenaceae</taxon>
        <taxon>Neopusillimonas</taxon>
    </lineage>
</organism>
<dbReference type="PANTHER" id="PTHR34319">
    <property type="entry name" value="MAJOR EXPORTED PROTEIN"/>
    <property type="match status" value="1"/>
</dbReference>
<dbReference type="Gene3D" id="2.30.110.20">
    <property type="entry name" value="Hcp1-like"/>
    <property type="match status" value="1"/>
</dbReference>
<protein>
    <submittedName>
        <fullName evidence="2">Hcp1 family type VI secretion system effector</fullName>
    </submittedName>
</protein>
<evidence type="ECO:0000313" key="1">
    <source>
        <dbReference type="EMBL" id="RII82402.1"/>
    </source>
</evidence>
<dbReference type="PANTHER" id="PTHR34319:SF6">
    <property type="entry name" value="MAJOR EXPORTED PROTEIN"/>
    <property type="match status" value="1"/>
</dbReference>
<dbReference type="InterPro" id="IPR052947">
    <property type="entry name" value="T6SS_Hcp1_domain"/>
</dbReference>
<dbReference type="Pfam" id="PF05638">
    <property type="entry name" value="T6SS_HCP"/>
    <property type="match status" value="1"/>
</dbReference>
<dbReference type="SUPFAM" id="SSF141452">
    <property type="entry name" value="Hcp1-like"/>
    <property type="match status" value="1"/>
</dbReference>
<sequence length="162" mass="18002">MPMPGYLTLTGQTQGKIEGSCTIQGHENTILVQAVDHTIEIPKSIQTGLPTGKRIHGPLTITKEIDKSSPKLFQALTSGEQLNDAKLEYYRISPQGKEELYYTVEIKNAIITSMHKFVPMCLDPANKSMGHMEAVSFTYETIIETFTPDGIEAEDSWNQPKS</sequence>
<evidence type="ECO:0000313" key="3">
    <source>
        <dbReference type="Proteomes" id="UP000266206"/>
    </source>
</evidence>
<dbReference type="InterPro" id="IPR036624">
    <property type="entry name" value="Hcp1-lik_sf"/>
</dbReference>
<dbReference type="NCBIfam" id="TIGR03344">
    <property type="entry name" value="VI_effect_Hcp1"/>
    <property type="match status" value="1"/>
</dbReference>